<evidence type="ECO:0000313" key="2">
    <source>
        <dbReference type="Proteomes" id="UP000650833"/>
    </source>
</evidence>
<protein>
    <submittedName>
        <fullName evidence="1">Uncharacterized protein</fullName>
    </submittedName>
</protein>
<dbReference type="Proteomes" id="UP000650833">
    <property type="component" value="Unassembled WGS sequence"/>
</dbReference>
<dbReference type="EMBL" id="JAEPRC010000459">
    <property type="protein sequence ID" value="KAG2196797.1"/>
    <property type="molecule type" value="Genomic_DNA"/>
</dbReference>
<gene>
    <name evidence="1" type="ORF">INT46_006298</name>
</gene>
<dbReference type="OrthoDB" id="2290541at2759"/>
<accession>A0A8H7QQX3</accession>
<evidence type="ECO:0000313" key="1">
    <source>
        <dbReference type="EMBL" id="KAG2196797.1"/>
    </source>
</evidence>
<keyword evidence="2" id="KW-1185">Reference proteome</keyword>
<sequence length="467" mass="51485">MSNSAATSTINVIVSLHENELIEFKFLSEKLNWDNLVSLIQSSSTLEPPVILYYKLTFDAPVESLENQENLTLLLSTLESPTILRFYGTQEHVTAPVFVSSTAAFTRLGAFVDQNKQIVQSSRRVARWVGILASMMAVSDRSFEHEFEVLEKMIQRKALKLQHRKSSGNELVETDGVISAGEDEEFVEAPGVVDLDARLEDLNISGRNGFSGRGCRNGRGGKFGHGFGGRGSFGPCCPRPFEFFEGFVGGRGGKSGGKFGGKFGGCGDSDEEGRRGFAKFAGGRHHHGRPYTFGGPSESDEELFGGRGFGKFGGGYHHRHHGRPHPFGGPHAFGGPRPFGSPSDSEEEFFGRHHGKHFGGHGGHHGRGFGPRGPPPAFDSDEELFGRRGFGGHGFGGPGRHGKHHWRRFERPEFTDDEKMNKKQGKETCDPFDAMESEVDQAEEKERFYVCMSKKDFKKLRHGGRFA</sequence>
<proteinExistence type="predicted"/>
<name>A0A8H7QQX3_9FUNG</name>
<reference evidence="1" key="1">
    <citation type="submission" date="2020-12" db="EMBL/GenBank/DDBJ databases">
        <title>Metabolic potential, ecology and presence of endohyphal bacteria is reflected in genomic diversity of Mucoromycotina.</title>
        <authorList>
            <person name="Muszewska A."/>
            <person name="Okrasinska A."/>
            <person name="Steczkiewicz K."/>
            <person name="Drgas O."/>
            <person name="Orlowska M."/>
            <person name="Perlinska-Lenart U."/>
            <person name="Aleksandrzak-Piekarczyk T."/>
            <person name="Szatraj K."/>
            <person name="Zielenkiewicz U."/>
            <person name="Pilsyk S."/>
            <person name="Malc E."/>
            <person name="Mieczkowski P."/>
            <person name="Kruszewska J.S."/>
            <person name="Biernat P."/>
            <person name="Pawlowska J."/>
        </authorList>
    </citation>
    <scope>NUCLEOTIDE SEQUENCE</scope>
    <source>
        <strain evidence="1">CBS 226.32</strain>
    </source>
</reference>
<comment type="caution">
    <text evidence="1">The sequence shown here is derived from an EMBL/GenBank/DDBJ whole genome shotgun (WGS) entry which is preliminary data.</text>
</comment>
<organism evidence="1 2">
    <name type="scientific">Mucor plumbeus</name>
    <dbReference type="NCBI Taxonomy" id="97098"/>
    <lineage>
        <taxon>Eukaryota</taxon>
        <taxon>Fungi</taxon>
        <taxon>Fungi incertae sedis</taxon>
        <taxon>Mucoromycota</taxon>
        <taxon>Mucoromycotina</taxon>
        <taxon>Mucoromycetes</taxon>
        <taxon>Mucorales</taxon>
        <taxon>Mucorineae</taxon>
        <taxon>Mucoraceae</taxon>
        <taxon>Mucor</taxon>
    </lineage>
</organism>
<dbReference type="AlphaFoldDB" id="A0A8H7QQX3"/>